<feature type="chain" id="PRO_5039181328" evidence="4">
    <location>
        <begin position="23"/>
        <end position="317"/>
    </location>
</feature>
<accession>A0A923MDP1</accession>
<protein>
    <submittedName>
        <fullName evidence="6">DUF4349 domain-containing protein</fullName>
    </submittedName>
</protein>
<dbReference type="InterPro" id="IPR025645">
    <property type="entry name" value="DUF4349"/>
</dbReference>
<evidence type="ECO:0000313" key="6">
    <source>
        <dbReference type="EMBL" id="MBC5768807.1"/>
    </source>
</evidence>
<keyword evidence="7" id="KW-1185">Reference proteome</keyword>
<dbReference type="RefSeq" id="WP_187013213.1">
    <property type="nucleotide sequence ID" value="NZ_JACOQI010000001.1"/>
</dbReference>
<feature type="transmembrane region" description="Helical" evidence="3">
    <location>
        <begin position="268"/>
        <end position="288"/>
    </location>
</feature>
<dbReference type="EMBL" id="JACOQI010000001">
    <property type="protein sequence ID" value="MBC5768807.1"/>
    <property type="molecule type" value="Genomic_DNA"/>
</dbReference>
<evidence type="ECO:0000256" key="2">
    <source>
        <dbReference type="SAM" id="MobiDB-lite"/>
    </source>
</evidence>
<feature type="domain" description="DUF4349" evidence="5">
    <location>
        <begin position="72"/>
        <end position="283"/>
    </location>
</feature>
<name>A0A923MDP1_9FIRM</name>
<evidence type="ECO:0000256" key="1">
    <source>
        <dbReference type="SAM" id="Coils"/>
    </source>
</evidence>
<proteinExistence type="predicted"/>
<reference evidence="6" key="1">
    <citation type="submission" date="2020-08" db="EMBL/GenBank/DDBJ databases">
        <title>Genome public.</title>
        <authorList>
            <person name="Liu C."/>
            <person name="Sun Q."/>
        </authorList>
    </citation>
    <scope>NUCLEOTIDE SEQUENCE</scope>
    <source>
        <strain evidence="6">BX15</strain>
    </source>
</reference>
<evidence type="ECO:0000256" key="4">
    <source>
        <dbReference type="SAM" id="SignalP"/>
    </source>
</evidence>
<feature type="region of interest" description="Disordered" evidence="2">
    <location>
        <begin position="29"/>
        <end position="68"/>
    </location>
</feature>
<keyword evidence="1" id="KW-0175">Coiled coil</keyword>
<gene>
    <name evidence="6" type="ORF">H8Z83_00370</name>
</gene>
<dbReference type="Proteomes" id="UP000620327">
    <property type="component" value="Unassembled WGS sequence"/>
</dbReference>
<feature type="signal peptide" evidence="4">
    <location>
        <begin position="1"/>
        <end position="22"/>
    </location>
</feature>
<keyword evidence="3" id="KW-0812">Transmembrane</keyword>
<evidence type="ECO:0000259" key="5">
    <source>
        <dbReference type="Pfam" id="PF14257"/>
    </source>
</evidence>
<comment type="caution">
    <text evidence="6">The sequence shown here is derived from an EMBL/GenBank/DDBJ whole genome shotgun (WGS) entry which is preliminary data.</text>
</comment>
<dbReference type="PROSITE" id="PS51257">
    <property type="entry name" value="PROKAR_LIPOPROTEIN"/>
    <property type="match status" value="1"/>
</dbReference>
<feature type="coiled-coil region" evidence="1">
    <location>
        <begin position="165"/>
        <end position="192"/>
    </location>
</feature>
<evidence type="ECO:0000313" key="7">
    <source>
        <dbReference type="Proteomes" id="UP000620327"/>
    </source>
</evidence>
<sequence length="317" mass="35182">MKRKLFVCFLAMIMLLSLTACGASSKTAASVDSSANDHPAESPAVTEEKGDADTNGYDDEGRDSGGGVLENQKIIYTGDINLETTEFDEAVKALASLAEAKGGYLESSTVGGGSRGYRWADYTVRVPSAQFQSFLDQAGELAHVTWRNTNLENITETYYDTAGRLKTQQIKLERLQKLLSQAENMEDIITIESAISETEWNIEDLSGTLRHYDALVDFATINVHVSEVYKYSDTEELPENFGDRLSSAMSRGWHSFVNGMEDFAVALAYSWMWLILWAVIIAAAVVILRKIRRRSGMKKPLFKKKNDVKPDDKSGDT</sequence>
<keyword evidence="4" id="KW-0732">Signal</keyword>
<organism evidence="6 7">
    <name type="scientific">Dysosmobacter segnis</name>
    <dbReference type="NCBI Taxonomy" id="2763042"/>
    <lineage>
        <taxon>Bacteria</taxon>
        <taxon>Bacillati</taxon>
        <taxon>Bacillota</taxon>
        <taxon>Clostridia</taxon>
        <taxon>Eubacteriales</taxon>
        <taxon>Oscillospiraceae</taxon>
        <taxon>Dysosmobacter</taxon>
    </lineage>
</organism>
<keyword evidence="3" id="KW-1133">Transmembrane helix</keyword>
<keyword evidence="3" id="KW-0472">Membrane</keyword>
<dbReference type="Pfam" id="PF14257">
    <property type="entry name" value="DUF4349"/>
    <property type="match status" value="1"/>
</dbReference>
<dbReference type="AlphaFoldDB" id="A0A923MDP1"/>
<evidence type="ECO:0000256" key="3">
    <source>
        <dbReference type="SAM" id="Phobius"/>
    </source>
</evidence>